<keyword evidence="7" id="KW-0520">NAD</keyword>
<reference evidence="11" key="1">
    <citation type="submission" date="2022-06" db="EMBL/GenBank/DDBJ databases">
        <title>Ophiotreta durbanensis mitochondrion, complete genome.</title>
        <authorList>
            <person name="Li Y."/>
            <person name="Liao X."/>
        </authorList>
    </citation>
    <scope>NUCLEOTIDE SEQUENCE</scope>
</reference>
<protein>
    <recommendedName>
        <fullName evidence="3">NADH-ubiquinone oxidoreductase chain 4L</fullName>
    </recommendedName>
    <alternativeName>
        <fullName evidence="9">NADH dehydrogenase subunit 4L</fullName>
    </alternativeName>
</protein>
<organism evidence="11">
    <name type="scientific">Ophiotreta durbanensis</name>
    <dbReference type="NCBI Taxonomy" id="3135534"/>
    <lineage>
        <taxon>Eukaryota</taxon>
        <taxon>Metazoa</taxon>
        <taxon>Echinodermata</taxon>
        <taxon>Eleutherozoa</taxon>
        <taxon>Asterozoa</taxon>
        <taxon>Ophiuroidea</taxon>
        <taxon>Myophiuroidea</taxon>
        <taxon>Metophiurida</taxon>
        <taxon>Ophintegrida</taxon>
        <taxon>Amphilepidida</taxon>
        <taxon>Ophiurina</taxon>
        <taxon>Ophiacanthidae</taxon>
        <taxon>Ophiotreta</taxon>
    </lineage>
</organism>
<keyword evidence="8 10" id="KW-0472">Membrane</keyword>
<sequence length="97" mass="10833">MNYIIIITTLSIIISLTSIIYNKKFILSILICLEGCLLNLIILNFTSILFNNNNQSLLSIFIITLSAVEASIGISLITLTTRNFNENNINNLNTLII</sequence>
<evidence type="ECO:0000256" key="1">
    <source>
        <dbReference type="ARBA" id="ARBA00004141"/>
    </source>
</evidence>
<dbReference type="Gene3D" id="1.10.287.3510">
    <property type="match status" value="1"/>
</dbReference>
<evidence type="ECO:0000256" key="7">
    <source>
        <dbReference type="ARBA" id="ARBA00023027"/>
    </source>
</evidence>
<evidence type="ECO:0000256" key="8">
    <source>
        <dbReference type="ARBA" id="ARBA00023136"/>
    </source>
</evidence>
<evidence type="ECO:0000313" key="11">
    <source>
        <dbReference type="EMBL" id="WYA84571.1"/>
    </source>
</evidence>
<accession>A0AAU6PWX6</accession>
<dbReference type="AlphaFoldDB" id="A0AAU6PWX6"/>
<evidence type="ECO:0000256" key="5">
    <source>
        <dbReference type="ARBA" id="ARBA00022967"/>
    </source>
</evidence>
<evidence type="ECO:0000256" key="2">
    <source>
        <dbReference type="ARBA" id="ARBA00010519"/>
    </source>
</evidence>
<geneLocation type="mitochondrion" evidence="11"/>
<comment type="similarity">
    <text evidence="2">Belongs to the complex I subunit 4L family.</text>
</comment>
<name>A0AAU6PWX6_9ECHI</name>
<keyword evidence="5" id="KW-1278">Translocase</keyword>
<comment type="subcellular location">
    <subcellularLocation>
        <location evidence="1">Membrane</location>
        <topology evidence="1">Multi-pass membrane protein</topology>
    </subcellularLocation>
</comment>
<evidence type="ECO:0000256" key="9">
    <source>
        <dbReference type="ARBA" id="ARBA00031586"/>
    </source>
</evidence>
<dbReference type="EMBL" id="ON685890">
    <property type="protein sequence ID" value="WYA84571.1"/>
    <property type="molecule type" value="Genomic_DNA"/>
</dbReference>
<gene>
    <name evidence="11" type="primary">nad4l</name>
</gene>
<proteinExistence type="inferred from homology"/>
<evidence type="ECO:0000256" key="10">
    <source>
        <dbReference type="SAM" id="Phobius"/>
    </source>
</evidence>
<feature type="transmembrane region" description="Helical" evidence="10">
    <location>
        <begin position="56"/>
        <end position="79"/>
    </location>
</feature>
<feature type="transmembrane region" description="Helical" evidence="10">
    <location>
        <begin position="29"/>
        <end position="50"/>
    </location>
</feature>
<dbReference type="GO" id="GO:0016020">
    <property type="term" value="C:membrane"/>
    <property type="evidence" value="ECO:0007669"/>
    <property type="project" value="UniProtKB-SubCell"/>
</dbReference>
<evidence type="ECO:0000256" key="3">
    <source>
        <dbReference type="ARBA" id="ARBA00016612"/>
    </source>
</evidence>
<evidence type="ECO:0000256" key="6">
    <source>
        <dbReference type="ARBA" id="ARBA00022989"/>
    </source>
</evidence>
<keyword evidence="11" id="KW-0496">Mitochondrion</keyword>
<evidence type="ECO:0000256" key="4">
    <source>
        <dbReference type="ARBA" id="ARBA00022692"/>
    </source>
</evidence>
<dbReference type="InterPro" id="IPR039428">
    <property type="entry name" value="NUOK/Mnh_C1-like"/>
</dbReference>
<keyword evidence="6 10" id="KW-1133">Transmembrane helix</keyword>
<keyword evidence="4 10" id="KW-0812">Transmembrane</keyword>
<feature type="transmembrane region" description="Helical" evidence="10">
    <location>
        <begin position="6"/>
        <end position="22"/>
    </location>
</feature>
<dbReference type="Pfam" id="PF00420">
    <property type="entry name" value="Oxidored_q2"/>
    <property type="match status" value="1"/>
</dbReference>